<protein>
    <recommendedName>
        <fullName evidence="4">E3 ubiquitin-protein ligase</fullName>
        <ecNumber evidence="4">2.3.2.26</ecNumber>
    </recommendedName>
</protein>
<feature type="compositionally biased region" description="Low complexity" evidence="5">
    <location>
        <begin position="587"/>
        <end position="601"/>
    </location>
</feature>
<evidence type="ECO:0000256" key="3">
    <source>
        <dbReference type="PROSITE-ProRule" id="PRU00104"/>
    </source>
</evidence>
<comment type="caution">
    <text evidence="3">Lacks conserved residue(s) required for the propagation of feature annotation.</text>
</comment>
<feature type="region of interest" description="Disordered" evidence="5">
    <location>
        <begin position="178"/>
        <end position="203"/>
    </location>
</feature>
<keyword evidence="1 4" id="KW-0808">Transferase</keyword>
<accession>A0A9Q1FUM3</accession>
<dbReference type="GO" id="GO:0061630">
    <property type="term" value="F:ubiquitin protein ligase activity"/>
    <property type="evidence" value="ECO:0007669"/>
    <property type="project" value="UniProtKB-UniRule"/>
</dbReference>
<comment type="pathway">
    <text evidence="4">Protein modification; protein ubiquitination.</text>
</comment>
<dbReference type="PROSITE" id="PS50237">
    <property type="entry name" value="HECT"/>
    <property type="match status" value="1"/>
</dbReference>
<keyword evidence="2 3" id="KW-0833">Ubl conjugation pathway</keyword>
<dbReference type="AlphaFoldDB" id="A0A9Q1FUM3"/>
<dbReference type="GO" id="GO:0043161">
    <property type="term" value="P:proteasome-mediated ubiquitin-dependent protein catabolic process"/>
    <property type="evidence" value="ECO:0007669"/>
    <property type="project" value="TreeGrafter"/>
</dbReference>
<dbReference type="Gene3D" id="3.90.1750.10">
    <property type="entry name" value="Hect, E3 ligase catalytic domains"/>
    <property type="match status" value="1"/>
</dbReference>
<dbReference type="SMART" id="SM00119">
    <property type="entry name" value="HECTc"/>
    <property type="match status" value="1"/>
</dbReference>
<dbReference type="InterPro" id="IPR045322">
    <property type="entry name" value="HECTD1/TRIP12-like"/>
</dbReference>
<dbReference type="PANTHER" id="PTHR45670:SF13">
    <property type="entry name" value="E3 UBIQUITIN-PROTEIN LIGASE TRIP12"/>
    <property type="match status" value="1"/>
</dbReference>
<evidence type="ECO:0000256" key="2">
    <source>
        <dbReference type="ARBA" id="ARBA00022786"/>
    </source>
</evidence>
<dbReference type="SUPFAM" id="SSF56204">
    <property type="entry name" value="Hect, E3 ligase catalytic domain"/>
    <property type="match status" value="1"/>
</dbReference>
<dbReference type="PANTHER" id="PTHR45670">
    <property type="entry name" value="E3 UBIQUITIN-PROTEIN LIGASE TRIP12"/>
    <property type="match status" value="1"/>
</dbReference>
<comment type="catalytic activity">
    <reaction evidence="4">
        <text>S-ubiquitinyl-[E2 ubiquitin-conjugating enzyme]-L-cysteine + [acceptor protein]-L-lysine = [E2 ubiquitin-conjugating enzyme]-L-cysteine + N(6)-ubiquitinyl-[acceptor protein]-L-lysine.</text>
        <dbReference type="EC" id="2.3.2.26"/>
    </reaction>
</comment>
<evidence type="ECO:0000259" key="6">
    <source>
        <dbReference type="PROSITE" id="PS50237"/>
    </source>
</evidence>
<evidence type="ECO:0000256" key="4">
    <source>
        <dbReference type="RuleBase" id="RU369009"/>
    </source>
</evidence>
<evidence type="ECO:0000313" key="8">
    <source>
        <dbReference type="Proteomes" id="UP001152622"/>
    </source>
</evidence>
<keyword evidence="8" id="KW-1185">Reference proteome</keyword>
<evidence type="ECO:0000313" key="7">
    <source>
        <dbReference type="EMBL" id="KAJ8368139.1"/>
    </source>
</evidence>
<comment type="function">
    <text evidence="4">E3 ubiquitin-protein ligase which accepts ubiquitin from an E2 ubiquitin-conjugating enzyme in the form of a thioester and then directly transfers the ubiquitin to targeted substrates.</text>
</comment>
<dbReference type="Pfam" id="PF00632">
    <property type="entry name" value="HECT"/>
    <property type="match status" value="1"/>
</dbReference>
<feature type="domain" description="HECT" evidence="6">
    <location>
        <begin position="365"/>
        <end position="513"/>
    </location>
</feature>
<feature type="region of interest" description="Disordered" evidence="5">
    <location>
        <begin position="506"/>
        <end position="601"/>
    </location>
</feature>
<sequence length="601" mass="67496">MNDCLSQMEKFPVKVHDFPSGNGTGSRGSQALKFFNTHQLKCQLQRHPDCTNVKLWKGGPVKIDPLELVQSTESYLVVRGYGRIREEDEDSDDDGSHYEVDESLVALFLNSGSVRHRLQLYMGEHLLPYNMTVYQAVRQFSLQAEEERESTDDEANPLIWTKTHTIWYKPVREDEDGTKDIVGGKRGRAQTAPTKTSPHNAKEHDELWHDGVCPSVANPLEMYLISEPPESMTFDDPSRDVNLLLRVLHSISRYWFYLYENAACKEIIPTSEFINSKLTAKANRQLQDPLVIMTGNIPCWLTELGKTCPFFFPFDTRQMLFYVTAFDRDRALQRLLYTNPEINQSDSQDSRVAPRLDREKRTINREELLKQAESVMQDLGSSRAMLEIQYENEVGTGLGPTLEFYALVSQELQRADLGLWRGEEVTLSNPKGSQEGTRYMFSSRGLFAVPFGSTNEPAHIAKVKMKFCFLGKLMAKAIMDLRRLDLPLGLPFYKWMLRSEGSMGSHDLVNVDPRRGQVHPPPGGHHPPEEEAGAGPVPYAGDPAAVSGGPQHERLLCGGPGLGLHPAGLSQHRAEEGGQRRPHHHPQPGGVPQAGGVLDAE</sequence>
<evidence type="ECO:0000256" key="1">
    <source>
        <dbReference type="ARBA" id="ARBA00022679"/>
    </source>
</evidence>
<comment type="caution">
    <text evidence="7">The sequence shown here is derived from an EMBL/GenBank/DDBJ whole genome shotgun (WGS) entry which is preliminary data.</text>
</comment>
<dbReference type="Proteomes" id="UP001152622">
    <property type="component" value="Chromosome 3"/>
</dbReference>
<comment type="similarity">
    <text evidence="4">Belongs to the UPL family. K-HECT subfamily.</text>
</comment>
<dbReference type="InterPro" id="IPR000569">
    <property type="entry name" value="HECT_dom"/>
</dbReference>
<proteinExistence type="inferred from homology"/>
<dbReference type="FunFam" id="3.90.1750.10:FF:000006">
    <property type="entry name" value="E3 ubiquitin-protein ligase TRIP12 isoform X1"/>
    <property type="match status" value="1"/>
</dbReference>
<evidence type="ECO:0000256" key="5">
    <source>
        <dbReference type="SAM" id="MobiDB-lite"/>
    </source>
</evidence>
<dbReference type="GO" id="GO:0006974">
    <property type="term" value="P:DNA damage response"/>
    <property type="evidence" value="ECO:0007669"/>
    <property type="project" value="TreeGrafter"/>
</dbReference>
<dbReference type="GO" id="GO:0016607">
    <property type="term" value="C:nuclear speck"/>
    <property type="evidence" value="ECO:0007669"/>
    <property type="project" value="TreeGrafter"/>
</dbReference>
<gene>
    <name evidence="7" type="ORF">SKAU_G00081670</name>
</gene>
<dbReference type="EMBL" id="JAINUF010000003">
    <property type="protein sequence ID" value="KAJ8368139.1"/>
    <property type="molecule type" value="Genomic_DNA"/>
</dbReference>
<organism evidence="7 8">
    <name type="scientific">Synaphobranchus kaupii</name>
    <name type="common">Kaup's arrowtooth eel</name>
    <dbReference type="NCBI Taxonomy" id="118154"/>
    <lineage>
        <taxon>Eukaryota</taxon>
        <taxon>Metazoa</taxon>
        <taxon>Chordata</taxon>
        <taxon>Craniata</taxon>
        <taxon>Vertebrata</taxon>
        <taxon>Euteleostomi</taxon>
        <taxon>Actinopterygii</taxon>
        <taxon>Neopterygii</taxon>
        <taxon>Teleostei</taxon>
        <taxon>Anguilliformes</taxon>
        <taxon>Synaphobranchidae</taxon>
        <taxon>Synaphobranchus</taxon>
    </lineage>
</organism>
<name>A0A9Q1FUM3_SYNKA</name>
<dbReference type="GO" id="GO:0000209">
    <property type="term" value="P:protein polyubiquitination"/>
    <property type="evidence" value="ECO:0007669"/>
    <property type="project" value="TreeGrafter"/>
</dbReference>
<reference evidence="7" key="1">
    <citation type="journal article" date="2023" name="Science">
        <title>Genome structures resolve the early diversification of teleost fishes.</title>
        <authorList>
            <person name="Parey E."/>
            <person name="Louis A."/>
            <person name="Montfort J."/>
            <person name="Bouchez O."/>
            <person name="Roques C."/>
            <person name="Iampietro C."/>
            <person name="Lluch J."/>
            <person name="Castinel A."/>
            <person name="Donnadieu C."/>
            <person name="Desvignes T."/>
            <person name="Floi Bucao C."/>
            <person name="Jouanno E."/>
            <person name="Wen M."/>
            <person name="Mejri S."/>
            <person name="Dirks R."/>
            <person name="Jansen H."/>
            <person name="Henkel C."/>
            <person name="Chen W.J."/>
            <person name="Zahm M."/>
            <person name="Cabau C."/>
            <person name="Klopp C."/>
            <person name="Thompson A.W."/>
            <person name="Robinson-Rechavi M."/>
            <person name="Braasch I."/>
            <person name="Lecointre G."/>
            <person name="Bobe J."/>
            <person name="Postlethwait J.H."/>
            <person name="Berthelot C."/>
            <person name="Roest Crollius H."/>
            <person name="Guiguen Y."/>
        </authorList>
    </citation>
    <scope>NUCLEOTIDE SEQUENCE</scope>
    <source>
        <strain evidence="7">WJC10195</strain>
    </source>
</reference>
<dbReference type="InterPro" id="IPR035983">
    <property type="entry name" value="Hect_E3_ubiquitin_ligase"/>
</dbReference>
<dbReference type="EC" id="2.3.2.26" evidence="4"/>
<dbReference type="OrthoDB" id="271273at2759"/>